<gene>
    <name evidence="3" type="ORF">FHS39_003726</name>
</gene>
<dbReference type="SUPFAM" id="SSF63817">
    <property type="entry name" value="Sortase"/>
    <property type="match status" value="1"/>
</dbReference>
<keyword evidence="4" id="KW-1185">Reference proteome</keyword>
<reference evidence="3 4" key="1">
    <citation type="submission" date="2020-08" db="EMBL/GenBank/DDBJ databases">
        <title>Genomic Encyclopedia of Type Strains, Phase III (KMG-III): the genomes of soil and plant-associated and newly described type strains.</title>
        <authorList>
            <person name="Whitman W."/>
        </authorList>
    </citation>
    <scope>NUCLEOTIDE SEQUENCE [LARGE SCALE GENOMIC DNA]</scope>
    <source>
        <strain evidence="3 4">CECT 3266</strain>
    </source>
</reference>
<comment type="caution">
    <text evidence="3">The sequence shown here is derived from an EMBL/GenBank/DDBJ whole genome shotgun (WGS) entry which is preliminary data.</text>
</comment>
<dbReference type="RefSeq" id="WP_184350439.1">
    <property type="nucleotide sequence ID" value="NZ_JACHJH010000005.1"/>
</dbReference>
<dbReference type="EMBL" id="JACHJH010000005">
    <property type="protein sequence ID" value="MBB4894668.1"/>
    <property type="molecule type" value="Genomic_DNA"/>
</dbReference>
<dbReference type="InterPro" id="IPR042001">
    <property type="entry name" value="Sortase_F"/>
</dbReference>
<name>A0A7W7LQP1_9ACTN</name>
<feature type="region of interest" description="Disordered" evidence="2">
    <location>
        <begin position="51"/>
        <end position="79"/>
    </location>
</feature>
<dbReference type="InterPro" id="IPR005754">
    <property type="entry name" value="Sortase"/>
</dbReference>
<evidence type="ECO:0000256" key="1">
    <source>
        <dbReference type="ARBA" id="ARBA00022801"/>
    </source>
</evidence>
<dbReference type="Proteomes" id="UP000556084">
    <property type="component" value="Unassembled WGS sequence"/>
</dbReference>
<feature type="region of interest" description="Disordered" evidence="2">
    <location>
        <begin position="1"/>
        <end position="22"/>
    </location>
</feature>
<accession>A0A7W7LQP1</accession>
<dbReference type="Pfam" id="PF04203">
    <property type="entry name" value="Sortase"/>
    <property type="match status" value="1"/>
</dbReference>
<keyword evidence="1" id="KW-0378">Hydrolase</keyword>
<evidence type="ECO:0000313" key="3">
    <source>
        <dbReference type="EMBL" id="MBB4894668.1"/>
    </source>
</evidence>
<dbReference type="InterPro" id="IPR023365">
    <property type="entry name" value="Sortase_dom-sf"/>
</dbReference>
<proteinExistence type="predicted"/>
<dbReference type="NCBIfam" id="NF033748">
    <property type="entry name" value="class_F_sortase"/>
    <property type="match status" value="1"/>
</dbReference>
<evidence type="ECO:0000256" key="2">
    <source>
        <dbReference type="SAM" id="MobiDB-lite"/>
    </source>
</evidence>
<organism evidence="3 4">
    <name type="scientific">Streptomyces olivoverticillatus</name>
    <dbReference type="NCBI Taxonomy" id="66427"/>
    <lineage>
        <taxon>Bacteria</taxon>
        <taxon>Bacillati</taxon>
        <taxon>Actinomycetota</taxon>
        <taxon>Actinomycetes</taxon>
        <taxon>Kitasatosporales</taxon>
        <taxon>Streptomycetaceae</taxon>
        <taxon>Streptomyces</taxon>
    </lineage>
</organism>
<dbReference type="CDD" id="cd05829">
    <property type="entry name" value="Sortase_F"/>
    <property type="match status" value="1"/>
</dbReference>
<sequence length="254" mass="26336">MRSPAESAYLRGAPAPRRTAPDRDHEIRLRAVVAAVIAAALWVGSWLVDRGAHGQSPPPQPSKAEAFAAPGGPPAAGLRPDQLVAPLPASAPTRVRIPAIGVDAPLMRLGLLPDETLASPPEGESNLAGWYAAGTTPGAAGTAVVAGHVDTDSGPAVFYSLGALKKGHTVEVARTDGRTAVFTVDAVEVYAKADFPSGKVYGTSGRRAELRLITCGGGFSQEEGVYMGNVVVYAHLTAVLQPPQLFRSPRPLLN</sequence>
<evidence type="ECO:0000313" key="4">
    <source>
        <dbReference type="Proteomes" id="UP000556084"/>
    </source>
</evidence>
<dbReference type="AlphaFoldDB" id="A0A7W7LQP1"/>
<dbReference type="Gene3D" id="2.40.260.10">
    <property type="entry name" value="Sortase"/>
    <property type="match status" value="1"/>
</dbReference>
<protein>
    <submittedName>
        <fullName evidence="3">Sortase (Surface protein transpeptidase)</fullName>
    </submittedName>
</protein>
<dbReference type="GO" id="GO:0016787">
    <property type="term" value="F:hydrolase activity"/>
    <property type="evidence" value="ECO:0007669"/>
    <property type="project" value="UniProtKB-KW"/>
</dbReference>